<dbReference type="PANTHER" id="PTHR32015:SF5">
    <property type="entry name" value="LIPASE RELATED"/>
    <property type="match status" value="1"/>
</dbReference>
<dbReference type="Pfam" id="PF01674">
    <property type="entry name" value="Lipase_2"/>
    <property type="match status" value="1"/>
</dbReference>
<dbReference type="InterPro" id="IPR002918">
    <property type="entry name" value="Lipase_EstA/Esterase_EstB"/>
</dbReference>
<dbReference type="InterPro" id="IPR029058">
    <property type="entry name" value="AB_hydrolase_fold"/>
</dbReference>
<dbReference type="AlphaFoldDB" id="A0A183TYN0"/>
<protein>
    <submittedName>
        <fullName evidence="3">Lipase</fullName>
    </submittedName>
</protein>
<dbReference type="Proteomes" id="UP000050794">
    <property type="component" value="Unassembled WGS sequence"/>
</dbReference>
<dbReference type="GO" id="GO:0016042">
    <property type="term" value="P:lipid catabolic process"/>
    <property type="evidence" value="ECO:0007669"/>
    <property type="project" value="InterPro"/>
</dbReference>
<sequence length="280" mass="31674">MSFIRYQLLFLFIRYTYAIFSDDFNNWLYKLKSLRADLGTMGSFGGKMQPSEVPQRDPVVFVHGVSDRAGDKPKFTVYSHEWSELYGSTYANGSQNNPLQWTQYALQCKYVKQVRMLIVAVHFYTGRAVNVVAFSLGVPISRKAIMGGRCVETDEDLGDPLTPFIETFVGVSGPNHGAFSMCSVMSMPICHKKIGIYRKGCPGESDFLQDINSKVGYEGKHVFTIYSKTDKIVPYLVCDKVTSRIAGQIGEKVYENKTHDESYVDSYEVIRQMVLNHVVI</sequence>
<evidence type="ECO:0000313" key="2">
    <source>
        <dbReference type="Proteomes" id="UP000050794"/>
    </source>
</evidence>
<accession>A0A183TYN0</accession>
<gene>
    <name evidence="1" type="ORF">TCNE_LOCUS1350</name>
</gene>
<dbReference type="PANTHER" id="PTHR32015">
    <property type="entry name" value="FASTING INDUCED LIPASE"/>
    <property type="match status" value="1"/>
</dbReference>
<evidence type="ECO:0000313" key="3">
    <source>
        <dbReference type="WBParaSite" id="TCNE_0000134901-mRNA-1"/>
    </source>
</evidence>
<dbReference type="Gene3D" id="3.40.50.1820">
    <property type="entry name" value="alpha/beta hydrolase"/>
    <property type="match status" value="1"/>
</dbReference>
<dbReference type="SUPFAM" id="SSF53474">
    <property type="entry name" value="alpha/beta-Hydrolases"/>
    <property type="match status" value="1"/>
</dbReference>
<dbReference type="WBParaSite" id="TCNE_0000134901-mRNA-1">
    <property type="protein sequence ID" value="TCNE_0000134901-mRNA-1"/>
    <property type="gene ID" value="TCNE_0000134901"/>
</dbReference>
<proteinExistence type="predicted"/>
<name>A0A183TYN0_TOXCA</name>
<reference evidence="3" key="1">
    <citation type="submission" date="2016-06" db="UniProtKB">
        <authorList>
            <consortium name="WormBaseParasite"/>
        </authorList>
    </citation>
    <scope>IDENTIFICATION</scope>
</reference>
<dbReference type="GO" id="GO:0016298">
    <property type="term" value="F:lipase activity"/>
    <property type="evidence" value="ECO:0007669"/>
    <property type="project" value="TreeGrafter"/>
</dbReference>
<organism evidence="2 3">
    <name type="scientific">Toxocara canis</name>
    <name type="common">Canine roundworm</name>
    <dbReference type="NCBI Taxonomy" id="6265"/>
    <lineage>
        <taxon>Eukaryota</taxon>
        <taxon>Metazoa</taxon>
        <taxon>Ecdysozoa</taxon>
        <taxon>Nematoda</taxon>
        <taxon>Chromadorea</taxon>
        <taxon>Rhabditida</taxon>
        <taxon>Spirurina</taxon>
        <taxon>Ascaridomorpha</taxon>
        <taxon>Ascaridoidea</taxon>
        <taxon>Toxocaridae</taxon>
        <taxon>Toxocara</taxon>
    </lineage>
</organism>
<reference evidence="1 2" key="2">
    <citation type="submission" date="2018-11" db="EMBL/GenBank/DDBJ databases">
        <authorList>
            <consortium name="Pathogen Informatics"/>
        </authorList>
    </citation>
    <scope>NUCLEOTIDE SEQUENCE [LARGE SCALE GENOMIC DNA]</scope>
</reference>
<keyword evidence="2" id="KW-1185">Reference proteome</keyword>
<dbReference type="EMBL" id="UYWY01000973">
    <property type="protein sequence ID" value="VDM26011.1"/>
    <property type="molecule type" value="Genomic_DNA"/>
</dbReference>
<evidence type="ECO:0000313" key="1">
    <source>
        <dbReference type="EMBL" id="VDM26011.1"/>
    </source>
</evidence>